<dbReference type="RefSeq" id="WP_201029584.1">
    <property type="nucleotide sequence ID" value="NZ_BCSY01000076.1"/>
</dbReference>
<reference evidence="3" key="2">
    <citation type="submission" date="2016-02" db="EMBL/GenBank/DDBJ databases">
        <title>Draft genome sequence of five rapidly growing Mycobacterium species.</title>
        <authorList>
            <person name="Katahira K."/>
            <person name="Gotou Y."/>
            <person name="Iida K."/>
            <person name="Ogura Y."/>
            <person name="Hayashi T."/>
        </authorList>
    </citation>
    <scope>NUCLEOTIDE SEQUENCE [LARGE SCALE GENOMIC DNA]</scope>
    <source>
        <strain evidence="3">JCM15298</strain>
    </source>
</reference>
<dbReference type="AlphaFoldDB" id="A0A117IBA1"/>
<dbReference type="Gene3D" id="3.10.180.10">
    <property type="entry name" value="2,3-Dihydroxybiphenyl 1,2-Dioxygenase, domain 1"/>
    <property type="match status" value="1"/>
</dbReference>
<dbReference type="EMBL" id="BCSY01000076">
    <property type="protein sequence ID" value="GAS97635.1"/>
    <property type="molecule type" value="Genomic_DNA"/>
</dbReference>
<evidence type="ECO:0000313" key="3">
    <source>
        <dbReference type="Proteomes" id="UP000069443"/>
    </source>
</evidence>
<dbReference type="InterPro" id="IPR029068">
    <property type="entry name" value="Glyas_Bleomycin-R_OHBP_Dase"/>
</dbReference>
<gene>
    <name evidence="2" type="ORF">RMCC_4601</name>
</gene>
<accession>A0A117IBA1</accession>
<sequence>MRALAVLVAALVMVCGAPPAAADATDAVGPQYDSVHVYVDPGQFDAFVHSWVATFGGTTSTAVTTHVTPTPGTTRSQLILSPVGTLSVFGFLTPIPYPFGTERGGWLTTDVDAALAHAQAAGATTLVQPFDDPIGRDAVIQFPGGVNTQLYWHTTAPAYPPLQTVPDNRVYVSADAADAFLRSYREFTAATVDSDQPAADGALLGKPGTAFRQIHLSGPFGNTLVSVTDGHLPYPFGRELAGYAVADVEATLAKAQSAGAHVLSPPIGDEKSAVLQFPGGYIAEIHRT</sequence>
<feature type="chain" id="PRO_5007148678" description="Glyoxalase" evidence="1">
    <location>
        <begin position="23"/>
        <end position="288"/>
    </location>
</feature>
<comment type="caution">
    <text evidence="2">The sequence shown here is derived from an EMBL/GenBank/DDBJ whole genome shotgun (WGS) entry which is preliminary data.</text>
</comment>
<keyword evidence="1" id="KW-0732">Signal</keyword>
<reference evidence="3" key="1">
    <citation type="journal article" date="2016" name="Genome Announc.">
        <title>Draft Genome Sequences of Five Rapidly Growing Mycobacterium Species, M. thermoresistibile, M. fortuitum subsp. acetamidolyticum, M. canariasense, M. brisbanense, and M. novocastrense.</title>
        <authorList>
            <person name="Katahira K."/>
            <person name="Ogura Y."/>
            <person name="Gotoh Y."/>
            <person name="Hayashi T."/>
        </authorList>
    </citation>
    <scope>NUCLEOTIDE SEQUENCE [LARGE SCALE GENOMIC DNA]</scope>
    <source>
        <strain evidence="3">JCM15298</strain>
    </source>
</reference>
<proteinExistence type="predicted"/>
<organism evidence="2 3">
    <name type="scientific">Mycolicibacterium canariasense</name>
    <name type="common">Mycobacterium canariasense</name>
    <dbReference type="NCBI Taxonomy" id="228230"/>
    <lineage>
        <taxon>Bacteria</taxon>
        <taxon>Bacillati</taxon>
        <taxon>Actinomycetota</taxon>
        <taxon>Actinomycetes</taxon>
        <taxon>Mycobacteriales</taxon>
        <taxon>Mycobacteriaceae</taxon>
        <taxon>Mycolicibacterium</taxon>
    </lineage>
</organism>
<name>A0A117IBA1_MYCCR</name>
<protein>
    <recommendedName>
        <fullName evidence="4">Glyoxalase</fullName>
    </recommendedName>
</protein>
<keyword evidence="3" id="KW-1185">Reference proteome</keyword>
<evidence type="ECO:0008006" key="4">
    <source>
        <dbReference type="Google" id="ProtNLM"/>
    </source>
</evidence>
<evidence type="ECO:0000256" key="1">
    <source>
        <dbReference type="SAM" id="SignalP"/>
    </source>
</evidence>
<dbReference type="STRING" id="228230.RMCC_4601"/>
<feature type="signal peptide" evidence="1">
    <location>
        <begin position="1"/>
        <end position="22"/>
    </location>
</feature>
<evidence type="ECO:0000313" key="2">
    <source>
        <dbReference type="EMBL" id="GAS97635.1"/>
    </source>
</evidence>
<dbReference type="Proteomes" id="UP000069443">
    <property type="component" value="Unassembled WGS sequence"/>
</dbReference>
<dbReference type="SUPFAM" id="SSF54593">
    <property type="entry name" value="Glyoxalase/Bleomycin resistance protein/Dihydroxybiphenyl dioxygenase"/>
    <property type="match status" value="2"/>
</dbReference>